<dbReference type="GO" id="GO:0017025">
    <property type="term" value="F:TBP-class protein binding"/>
    <property type="evidence" value="ECO:0007669"/>
    <property type="project" value="TreeGrafter"/>
</dbReference>
<protein>
    <recommendedName>
        <fullName evidence="6">TBP-associated factor 12</fullName>
    </recommendedName>
    <alternativeName>
        <fullName evidence="7">Transcription initiation factor TFIID subunit 12</fullName>
    </alternativeName>
</protein>
<dbReference type="GO" id="GO:0046982">
    <property type="term" value="F:protein heterodimerization activity"/>
    <property type="evidence" value="ECO:0007669"/>
    <property type="project" value="InterPro"/>
</dbReference>
<feature type="compositionally biased region" description="Low complexity" evidence="9">
    <location>
        <begin position="42"/>
        <end position="83"/>
    </location>
</feature>
<dbReference type="Pfam" id="PF03847">
    <property type="entry name" value="TFIID_20kDa"/>
    <property type="match status" value="1"/>
</dbReference>
<dbReference type="FunFam" id="1.10.20.10:FF:000011">
    <property type="entry name" value="Transcription initiation factor TFIID subunit 12"/>
    <property type="match status" value="1"/>
</dbReference>
<dbReference type="InterPro" id="IPR003228">
    <property type="entry name" value="TFIID_TAF12_dom"/>
</dbReference>
<organism evidence="11 12">
    <name type="scientific">Tilletia horrida</name>
    <dbReference type="NCBI Taxonomy" id="155126"/>
    <lineage>
        <taxon>Eukaryota</taxon>
        <taxon>Fungi</taxon>
        <taxon>Dikarya</taxon>
        <taxon>Basidiomycota</taxon>
        <taxon>Ustilaginomycotina</taxon>
        <taxon>Exobasidiomycetes</taxon>
        <taxon>Tilletiales</taxon>
        <taxon>Tilletiaceae</taxon>
        <taxon>Tilletia</taxon>
    </lineage>
</organism>
<feature type="compositionally biased region" description="Gly residues" evidence="9">
    <location>
        <begin position="9"/>
        <end position="29"/>
    </location>
</feature>
<comment type="subcellular location">
    <subcellularLocation>
        <location evidence="1">Nucleus</location>
    </subcellularLocation>
</comment>
<feature type="region of interest" description="Disordered" evidence="9">
    <location>
        <begin position="139"/>
        <end position="198"/>
    </location>
</feature>
<feature type="compositionally biased region" description="Low complexity" evidence="9">
    <location>
        <begin position="697"/>
        <end position="719"/>
    </location>
</feature>
<dbReference type="SUPFAM" id="SSF47113">
    <property type="entry name" value="Histone-fold"/>
    <property type="match status" value="1"/>
</dbReference>
<dbReference type="CDD" id="cd07981">
    <property type="entry name" value="HFD_TAF12"/>
    <property type="match status" value="1"/>
</dbReference>
<keyword evidence="12" id="KW-1185">Reference proteome</keyword>
<feature type="coiled-coil region" evidence="8">
    <location>
        <begin position="210"/>
        <end position="244"/>
    </location>
</feature>
<evidence type="ECO:0000313" key="11">
    <source>
        <dbReference type="EMBL" id="KAK0549719.1"/>
    </source>
</evidence>
<dbReference type="GO" id="GO:0000124">
    <property type="term" value="C:SAGA complex"/>
    <property type="evidence" value="ECO:0007669"/>
    <property type="project" value="InterPro"/>
</dbReference>
<reference evidence="11" key="1">
    <citation type="journal article" date="2023" name="PhytoFront">
        <title>Draft Genome Resources of Seven Strains of Tilletia horrida, Causal Agent of Kernel Smut of Rice.</title>
        <authorList>
            <person name="Khanal S."/>
            <person name="Antony Babu S."/>
            <person name="Zhou X.G."/>
        </authorList>
    </citation>
    <scope>NUCLEOTIDE SEQUENCE</scope>
    <source>
        <strain evidence="11">TX6</strain>
    </source>
</reference>
<keyword evidence="4" id="KW-0804">Transcription</keyword>
<evidence type="ECO:0000256" key="1">
    <source>
        <dbReference type="ARBA" id="ARBA00004123"/>
    </source>
</evidence>
<dbReference type="PANTHER" id="PTHR12264">
    <property type="entry name" value="TRANSCRIPTION INITIATION FACTOR TFIID SUBUNIT 12"/>
    <property type="match status" value="1"/>
</dbReference>
<dbReference type="GO" id="GO:0051123">
    <property type="term" value="P:RNA polymerase II preinitiation complex assembly"/>
    <property type="evidence" value="ECO:0007669"/>
    <property type="project" value="TreeGrafter"/>
</dbReference>
<dbReference type="InterPro" id="IPR009072">
    <property type="entry name" value="Histone-fold"/>
</dbReference>
<feature type="compositionally biased region" description="Low complexity" evidence="9">
    <location>
        <begin position="478"/>
        <end position="498"/>
    </location>
</feature>
<sequence>MNPNQQQPGPGGAGQAGPSGAGNGPGGIAGAYARQMHQATHAAMRQAQAQQAMQGPPQPVQQQQQQQAAAVAQGQPAAAAGAAQAPGLDQNALTAIQNAIQGAVNDPARMQSLLSSLVASGRINPTQLAQIRAMLAKNAQSANTNAPRPATQTPPVSNPPAQQAINNVAASALAPQQQQAQALPQAGPSGTVAPSAAAGSAAAMTPAARLAQIEAELRNETTVNNDANAAADHVSQRIAELEAALATLPAGSEARQRVSQQRQEEQNKLAHVGSRFMEAKKYYDDLRAQRAALRAALSGGAAAGSASPSIGTNVARVGASPAPAATQAVASAANNSPAPGTVGIDGAGAAPSATVPATGGAGTTLAGSTGVNPASLMAAGGAGGGSSTAGTAADPTSIAAGAGGASAAASGAGAQQGSRGILIPLPQPSGRIEVTGPPPTGEAFPASRGPRPTLNQGLAAPNPVVATPSTLSRPEMISSATSTSDAANASSAPKRAASPTIASASNWEELLGVAARENVKMGVRAPASGSDDFEVVSVTPGPGVASSTFYNAGAGSSGAGVSTPTSSSSQSAPNRAVVTRPSQAPAGSGGYVTTSSSSFNAALTAASQENRLLNKRKVQELVGEIDAGEQLEDDVEDLLLEIADEFIESVTHFACKLAKHRRAEKLEVKDVQLHLERNWNIRVPFPGTMPIPPPRTRPAATTSKGGGANSSSNAAAGAS</sequence>
<evidence type="ECO:0000256" key="4">
    <source>
        <dbReference type="ARBA" id="ARBA00023163"/>
    </source>
</evidence>
<dbReference type="InterPro" id="IPR037794">
    <property type="entry name" value="TAF12"/>
</dbReference>
<feature type="compositionally biased region" description="Polar residues" evidence="9">
    <location>
        <begin position="139"/>
        <end position="168"/>
    </location>
</feature>
<dbReference type="GO" id="GO:0003677">
    <property type="term" value="F:DNA binding"/>
    <property type="evidence" value="ECO:0007669"/>
    <property type="project" value="TreeGrafter"/>
</dbReference>
<dbReference type="PANTHER" id="PTHR12264:SF21">
    <property type="entry name" value="TRANSCRIPTION INITIATION FACTOR TFIID SUBUNIT 12"/>
    <property type="match status" value="1"/>
</dbReference>
<comment type="similarity">
    <text evidence="2">Belongs to the TAF12 family.</text>
</comment>
<evidence type="ECO:0000259" key="10">
    <source>
        <dbReference type="Pfam" id="PF03847"/>
    </source>
</evidence>
<feature type="compositionally biased region" description="Low complexity" evidence="9">
    <location>
        <begin position="559"/>
        <end position="573"/>
    </location>
</feature>
<proteinExistence type="inferred from homology"/>
<name>A0AAN6GN56_9BASI</name>
<gene>
    <name evidence="11" type="primary">TAF12</name>
    <name evidence="11" type="ORF">OC846_003957</name>
</gene>
<keyword evidence="3" id="KW-0805">Transcription regulation</keyword>
<feature type="compositionally biased region" description="Pro residues" evidence="9">
    <location>
        <begin position="687"/>
        <end position="696"/>
    </location>
</feature>
<evidence type="ECO:0000313" key="12">
    <source>
        <dbReference type="Proteomes" id="UP001176517"/>
    </source>
</evidence>
<evidence type="ECO:0000256" key="2">
    <source>
        <dbReference type="ARBA" id="ARBA00007530"/>
    </source>
</evidence>
<dbReference type="EMBL" id="JAPDMZ010000106">
    <property type="protein sequence ID" value="KAK0549719.1"/>
    <property type="molecule type" value="Genomic_DNA"/>
</dbReference>
<dbReference type="Proteomes" id="UP001176517">
    <property type="component" value="Unassembled WGS sequence"/>
</dbReference>
<feature type="region of interest" description="Disordered" evidence="9">
    <location>
        <begin position="1"/>
        <end position="83"/>
    </location>
</feature>
<dbReference type="AlphaFoldDB" id="A0AAN6GN56"/>
<evidence type="ECO:0000256" key="6">
    <source>
        <dbReference type="ARBA" id="ARBA00075089"/>
    </source>
</evidence>
<feature type="region of interest" description="Disordered" evidence="9">
    <location>
        <begin position="686"/>
        <end position="719"/>
    </location>
</feature>
<keyword evidence="5" id="KW-0539">Nucleus</keyword>
<feature type="domain" description="Transcription initiation factor TFIID subunit 12" evidence="10">
    <location>
        <begin position="615"/>
        <end position="681"/>
    </location>
</feature>
<evidence type="ECO:0000256" key="7">
    <source>
        <dbReference type="ARBA" id="ARBA00093657"/>
    </source>
</evidence>
<feature type="compositionally biased region" description="Low complexity" evidence="9">
    <location>
        <begin position="169"/>
        <end position="198"/>
    </location>
</feature>
<evidence type="ECO:0000256" key="3">
    <source>
        <dbReference type="ARBA" id="ARBA00023015"/>
    </source>
</evidence>
<keyword evidence="8" id="KW-0175">Coiled coil</keyword>
<feature type="region of interest" description="Disordered" evidence="9">
    <location>
        <begin position="418"/>
        <end position="500"/>
    </location>
</feature>
<dbReference type="Gene3D" id="1.10.20.10">
    <property type="entry name" value="Histone, subunit A"/>
    <property type="match status" value="1"/>
</dbReference>
<evidence type="ECO:0000256" key="5">
    <source>
        <dbReference type="ARBA" id="ARBA00023242"/>
    </source>
</evidence>
<dbReference type="GO" id="GO:0005669">
    <property type="term" value="C:transcription factor TFIID complex"/>
    <property type="evidence" value="ECO:0007669"/>
    <property type="project" value="InterPro"/>
</dbReference>
<feature type="region of interest" description="Disordered" evidence="9">
    <location>
        <begin position="554"/>
        <end position="591"/>
    </location>
</feature>
<accession>A0AAN6GN56</accession>
<evidence type="ECO:0000256" key="8">
    <source>
        <dbReference type="SAM" id="Coils"/>
    </source>
</evidence>
<comment type="caution">
    <text evidence="11">The sequence shown here is derived from an EMBL/GenBank/DDBJ whole genome shotgun (WGS) entry which is preliminary data.</text>
</comment>
<evidence type="ECO:0000256" key="9">
    <source>
        <dbReference type="SAM" id="MobiDB-lite"/>
    </source>
</evidence>